<evidence type="ECO:0000256" key="1">
    <source>
        <dbReference type="SAM" id="Phobius"/>
    </source>
</evidence>
<dbReference type="EMBL" id="GGEC01041912">
    <property type="protein sequence ID" value="MBX22396.1"/>
    <property type="molecule type" value="Transcribed_RNA"/>
</dbReference>
<reference evidence="2" key="1">
    <citation type="submission" date="2018-02" db="EMBL/GenBank/DDBJ databases">
        <title>Rhizophora mucronata_Transcriptome.</title>
        <authorList>
            <person name="Meera S.P."/>
            <person name="Sreeshan A."/>
            <person name="Augustine A."/>
        </authorList>
    </citation>
    <scope>NUCLEOTIDE SEQUENCE</scope>
    <source>
        <tissue evidence="2">Leaf</tissue>
    </source>
</reference>
<accession>A0A2P2LWP8</accession>
<keyword evidence="1" id="KW-0472">Membrane</keyword>
<name>A0A2P2LWP8_RHIMU</name>
<dbReference type="AlphaFoldDB" id="A0A2P2LWP8"/>
<keyword evidence="1" id="KW-0812">Transmembrane</keyword>
<organism evidence="2">
    <name type="scientific">Rhizophora mucronata</name>
    <name type="common">Asiatic mangrove</name>
    <dbReference type="NCBI Taxonomy" id="61149"/>
    <lineage>
        <taxon>Eukaryota</taxon>
        <taxon>Viridiplantae</taxon>
        <taxon>Streptophyta</taxon>
        <taxon>Embryophyta</taxon>
        <taxon>Tracheophyta</taxon>
        <taxon>Spermatophyta</taxon>
        <taxon>Magnoliopsida</taxon>
        <taxon>eudicotyledons</taxon>
        <taxon>Gunneridae</taxon>
        <taxon>Pentapetalae</taxon>
        <taxon>rosids</taxon>
        <taxon>fabids</taxon>
        <taxon>Malpighiales</taxon>
        <taxon>Rhizophoraceae</taxon>
        <taxon>Rhizophora</taxon>
    </lineage>
</organism>
<feature type="transmembrane region" description="Helical" evidence="1">
    <location>
        <begin position="6"/>
        <end position="27"/>
    </location>
</feature>
<sequence length="49" mass="5670">MVDLGLLITAFVRLWISGFSGCFPSLLRYGKIITKMDQERPIWKEVVQI</sequence>
<protein>
    <submittedName>
        <fullName evidence="2">Uncharacterized protein</fullName>
    </submittedName>
</protein>
<proteinExistence type="predicted"/>
<keyword evidence="1" id="KW-1133">Transmembrane helix</keyword>
<evidence type="ECO:0000313" key="2">
    <source>
        <dbReference type="EMBL" id="MBX22396.1"/>
    </source>
</evidence>